<dbReference type="SUPFAM" id="SSF47336">
    <property type="entry name" value="ACP-like"/>
    <property type="match status" value="1"/>
</dbReference>
<comment type="caution">
    <text evidence="4">The sequence shown here is derived from an EMBL/GenBank/DDBJ whole genome shotgun (WGS) entry which is preliminary data.</text>
</comment>
<dbReference type="Gene3D" id="1.10.1200.10">
    <property type="entry name" value="ACP-like"/>
    <property type="match status" value="1"/>
</dbReference>
<feature type="transmembrane region" description="Helical" evidence="2">
    <location>
        <begin position="638"/>
        <end position="666"/>
    </location>
</feature>
<organism evidence="4 5">
    <name type="scientific">Pseudonocardia alaniniphila</name>
    <dbReference type="NCBI Taxonomy" id="75291"/>
    <lineage>
        <taxon>Bacteria</taxon>
        <taxon>Bacillati</taxon>
        <taxon>Actinomycetota</taxon>
        <taxon>Actinomycetes</taxon>
        <taxon>Pseudonocardiales</taxon>
        <taxon>Pseudonocardiaceae</taxon>
        <taxon>Pseudonocardia</taxon>
    </lineage>
</organism>
<sequence length="862" mass="94707">MTISQRPRPLPRPRPRPRPEFDTERKFAELLADIAQIEQVPVDSNFFDDLGADSMVMARFCARIRKRPDLPAVSMKDIYRHPTVRSLATAFRDAVPAPAPAPAPARVAVPAQRQAPAEETTPTPTPPRASSRQYVLCGALQLLIFLGYSYLAGYIANFGYDWISAGSGVGDVYLRSILFGDVSVIALCVLPIVAKWVLIGRWKPQEFRVWSLGYVRFWVVKTLVRSNPLLLLIGGRARSSTASPILNFYLRALGAKIGPGVTIFSRNFPVCTDLLTIGAGSVIRKDSFISCYRAHDGMIQTGAVTLGKDVFVGEMTVIDIDTSMGDGSQLGHASSLHRGQAVPAGESWHGSPGQRAEVDYRVVDAAPGAALRATMFGITQLLTVLVLVVPVLVGGIVLLLVGVPQLNELLNPGPLAFTTWRFYENVLLVSAVLFAAYVVVSLLFVGTVPRLLNRAIKPDTVYPLYGFHYGIHKAIARMTNIRFLVWLFGDSSYIVNYLQWVGYDLSTVVQSGSNFGTDVRHENPYLTTIGSGTMVADGLSIINADFSSTSFKVSRATVGGHSFLGNNIAYPAQSTVGDNCLLATKVMIPVGGKVREGTGLLGAPSFEIPRSVERDTRLHDITRVELRRRLKAKNRHNLVTMALYLLSRWAFFFGVLMIDSFAAVLYYGWDDIAIALAGVVSVLFSIVYWTLAERLVKRFQDLEPLYCSIHDRAFWRHERYWKVPAQAYLLILNGTPFKNLAWRLLGVKIGRRVFDDGAVLTERTLTHVGDDCTLNASTTLQCHSQEDGAFKSDHITLGARCTLAVGAFVHYGVTMADDSVLETSSFLMKGEEVPPHARWAGNPATALIDDRTRPLVKVGGAR</sequence>
<feature type="transmembrane region" description="Helical" evidence="2">
    <location>
        <begin position="176"/>
        <end position="198"/>
    </location>
</feature>
<feature type="region of interest" description="Disordered" evidence="1">
    <location>
        <begin position="1"/>
        <end position="21"/>
    </location>
</feature>
<feature type="transmembrane region" description="Helical" evidence="2">
    <location>
        <begin position="381"/>
        <end position="406"/>
    </location>
</feature>
<evidence type="ECO:0000256" key="1">
    <source>
        <dbReference type="SAM" id="MobiDB-lite"/>
    </source>
</evidence>
<feature type="compositionally biased region" description="Low complexity" evidence="1">
    <location>
        <begin position="104"/>
        <end position="122"/>
    </location>
</feature>
<dbReference type="NCBIfam" id="TIGR02353">
    <property type="entry name" value="NRPS_term_dom"/>
    <property type="match status" value="1"/>
</dbReference>
<proteinExistence type="predicted"/>
<accession>A0ABS9T6T2</accession>
<dbReference type="Proteomes" id="UP001299970">
    <property type="component" value="Unassembled WGS sequence"/>
</dbReference>
<dbReference type="InterPro" id="IPR011004">
    <property type="entry name" value="Trimer_LpxA-like_sf"/>
</dbReference>
<feature type="transmembrane region" description="Helical" evidence="2">
    <location>
        <begin position="426"/>
        <end position="448"/>
    </location>
</feature>
<feature type="transmembrane region" description="Helical" evidence="2">
    <location>
        <begin position="672"/>
        <end position="691"/>
    </location>
</feature>
<dbReference type="PANTHER" id="PTHR43300">
    <property type="entry name" value="ACETYLTRANSFERASE"/>
    <property type="match status" value="1"/>
</dbReference>
<gene>
    <name evidence="4" type="ORF">MMF94_00955</name>
</gene>
<evidence type="ECO:0000256" key="2">
    <source>
        <dbReference type="SAM" id="Phobius"/>
    </source>
</evidence>
<reference evidence="4 5" key="1">
    <citation type="submission" date="2022-03" db="EMBL/GenBank/DDBJ databases">
        <title>Pseudonocardia alaer sp. nov., a novel actinomycete isolated from reed forest soil.</title>
        <authorList>
            <person name="Wang L."/>
        </authorList>
    </citation>
    <scope>NUCLEOTIDE SEQUENCE [LARGE SCALE GENOMIC DNA]</scope>
    <source>
        <strain evidence="4 5">Y-16303</strain>
    </source>
</reference>
<evidence type="ECO:0000313" key="5">
    <source>
        <dbReference type="Proteomes" id="UP001299970"/>
    </source>
</evidence>
<dbReference type="Gene3D" id="2.160.10.10">
    <property type="entry name" value="Hexapeptide repeat proteins"/>
    <property type="match status" value="2"/>
</dbReference>
<evidence type="ECO:0000313" key="4">
    <source>
        <dbReference type="EMBL" id="MCH6164234.1"/>
    </source>
</evidence>
<dbReference type="PROSITE" id="PS50075">
    <property type="entry name" value="CARRIER"/>
    <property type="match status" value="1"/>
</dbReference>
<evidence type="ECO:0000259" key="3">
    <source>
        <dbReference type="PROSITE" id="PS50075"/>
    </source>
</evidence>
<name>A0ABS9T6T2_9PSEU</name>
<dbReference type="PANTHER" id="PTHR43300:SF11">
    <property type="entry name" value="ACETYLTRANSFERASE RV3034C-RELATED"/>
    <property type="match status" value="1"/>
</dbReference>
<dbReference type="SUPFAM" id="SSF51161">
    <property type="entry name" value="Trimeric LpxA-like enzymes"/>
    <property type="match status" value="3"/>
</dbReference>
<dbReference type="InterPro" id="IPR012728">
    <property type="entry name" value="Pls/PosA_C"/>
</dbReference>
<dbReference type="InterPro" id="IPR009081">
    <property type="entry name" value="PP-bd_ACP"/>
</dbReference>
<dbReference type="Pfam" id="PF00550">
    <property type="entry name" value="PP-binding"/>
    <property type="match status" value="1"/>
</dbReference>
<keyword evidence="2" id="KW-0472">Membrane</keyword>
<keyword evidence="2" id="KW-1133">Transmembrane helix</keyword>
<dbReference type="InterPro" id="IPR050179">
    <property type="entry name" value="Trans_hexapeptide_repeat"/>
</dbReference>
<dbReference type="EMBL" id="JAKXMK010000001">
    <property type="protein sequence ID" value="MCH6164234.1"/>
    <property type="molecule type" value="Genomic_DNA"/>
</dbReference>
<protein>
    <submittedName>
        <fullName evidence="4">Phosphopantetheine-binding protein</fullName>
    </submittedName>
</protein>
<keyword evidence="5" id="KW-1185">Reference proteome</keyword>
<dbReference type="RefSeq" id="WP_241034262.1">
    <property type="nucleotide sequence ID" value="NZ_BAAAJF010000034.1"/>
</dbReference>
<feature type="domain" description="Carrier" evidence="3">
    <location>
        <begin position="18"/>
        <end position="95"/>
    </location>
</feature>
<feature type="region of interest" description="Disordered" evidence="1">
    <location>
        <begin position="98"/>
        <end position="130"/>
    </location>
</feature>
<feature type="transmembrane region" description="Helical" evidence="2">
    <location>
        <begin position="134"/>
        <end position="156"/>
    </location>
</feature>
<dbReference type="InterPro" id="IPR036736">
    <property type="entry name" value="ACP-like_sf"/>
</dbReference>
<keyword evidence="2" id="KW-0812">Transmembrane</keyword>